<dbReference type="SUPFAM" id="SSF100950">
    <property type="entry name" value="NagB/RpiA/CoA transferase-like"/>
    <property type="match status" value="1"/>
</dbReference>
<comment type="catalytic activity">
    <reaction evidence="5">
        <text>(6S)-5-formyl-5,6,7,8-tetrahydrofolate + ATP = (6R)-5,10-methenyltetrahydrofolate + ADP + phosphate</text>
        <dbReference type="Rhea" id="RHEA:10488"/>
        <dbReference type="ChEBI" id="CHEBI:30616"/>
        <dbReference type="ChEBI" id="CHEBI:43474"/>
        <dbReference type="ChEBI" id="CHEBI:57455"/>
        <dbReference type="ChEBI" id="CHEBI:57457"/>
        <dbReference type="ChEBI" id="CHEBI:456216"/>
        <dbReference type="EC" id="6.3.3.2"/>
    </reaction>
</comment>
<proteinExistence type="inferred from homology"/>
<dbReference type="PANTHER" id="PTHR23407:SF1">
    <property type="entry name" value="5-FORMYLTETRAHYDROFOLATE CYCLO-LIGASE"/>
    <property type="match status" value="1"/>
</dbReference>
<sequence>MRKIDIRPLKQKLRGEIKEWRKSLPAESKGQADRRILDRLRSLREYEGCETVLAYVSLPIEVDTLNLIQAAWQDGKKVAAPRCVPGTRDMEFFLISSFEQLEPQTFGVMEPVPHKCKKLVQFHNSICIVPALAYDRQGYRLGYGAGYYDRFLSGYPGEKIGIVYQENMRQHLWHGKYDVQVDLIITEKRLWSIKRQH</sequence>
<keyword evidence="3 4" id="KW-0067">ATP-binding</keyword>
<evidence type="ECO:0000256" key="4">
    <source>
        <dbReference type="PIRSR" id="PIRSR006806-1"/>
    </source>
</evidence>
<dbReference type="GO" id="GO:0005524">
    <property type="term" value="F:ATP binding"/>
    <property type="evidence" value="ECO:0007669"/>
    <property type="project" value="UniProtKB-KW"/>
</dbReference>
<dbReference type="InterPro" id="IPR037171">
    <property type="entry name" value="NagB/RpiA_transferase-like"/>
</dbReference>
<dbReference type="Gene3D" id="3.40.50.10420">
    <property type="entry name" value="NagB/RpiA/CoA transferase-like"/>
    <property type="match status" value="1"/>
</dbReference>
<dbReference type="PANTHER" id="PTHR23407">
    <property type="entry name" value="ATPASE INHIBITOR/5-FORMYLTETRAHYDROFOLATE CYCLO-LIGASE"/>
    <property type="match status" value="1"/>
</dbReference>
<gene>
    <name evidence="6" type="ORF">H8705_02590</name>
</gene>
<protein>
    <recommendedName>
        <fullName evidence="5">5-formyltetrahydrofolate cyclo-ligase</fullName>
        <ecNumber evidence="5">6.3.3.2</ecNumber>
    </recommendedName>
</protein>
<name>A0A926EPU4_9FIRM</name>
<dbReference type="RefSeq" id="WP_262394301.1">
    <property type="nucleotide sequence ID" value="NZ_JACRTD010000002.1"/>
</dbReference>
<keyword evidence="2 4" id="KW-0547">Nucleotide-binding</keyword>
<dbReference type="NCBIfam" id="TIGR02727">
    <property type="entry name" value="MTHFS_bact"/>
    <property type="match status" value="1"/>
</dbReference>
<dbReference type="GO" id="GO:0035999">
    <property type="term" value="P:tetrahydrofolate interconversion"/>
    <property type="evidence" value="ECO:0007669"/>
    <property type="project" value="TreeGrafter"/>
</dbReference>
<keyword evidence="6" id="KW-0436">Ligase</keyword>
<evidence type="ECO:0000256" key="3">
    <source>
        <dbReference type="ARBA" id="ARBA00022840"/>
    </source>
</evidence>
<dbReference type="InterPro" id="IPR002698">
    <property type="entry name" value="FTHF_cligase"/>
</dbReference>
<comment type="cofactor">
    <cofactor evidence="5">
        <name>Mg(2+)</name>
        <dbReference type="ChEBI" id="CHEBI:18420"/>
    </cofactor>
</comment>
<dbReference type="GO" id="GO:0009396">
    <property type="term" value="P:folic acid-containing compound biosynthetic process"/>
    <property type="evidence" value="ECO:0007669"/>
    <property type="project" value="TreeGrafter"/>
</dbReference>
<feature type="binding site" evidence="4">
    <location>
        <begin position="10"/>
        <end position="14"/>
    </location>
    <ligand>
        <name>ATP</name>
        <dbReference type="ChEBI" id="CHEBI:30616"/>
    </ligand>
</feature>
<feature type="binding site" evidence="4">
    <location>
        <begin position="140"/>
        <end position="148"/>
    </location>
    <ligand>
        <name>ATP</name>
        <dbReference type="ChEBI" id="CHEBI:30616"/>
    </ligand>
</feature>
<dbReference type="EMBL" id="JACRTD010000002">
    <property type="protein sequence ID" value="MBC8584467.1"/>
    <property type="molecule type" value="Genomic_DNA"/>
</dbReference>
<evidence type="ECO:0000313" key="7">
    <source>
        <dbReference type="Proteomes" id="UP000623678"/>
    </source>
</evidence>
<dbReference type="GO" id="GO:0046872">
    <property type="term" value="F:metal ion binding"/>
    <property type="evidence" value="ECO:0007669"/>
    <property type="project" value="UniProtKB-KW"/>
</dbReference>
<evidence type="ECO:0000313" key="6">
    <source>
        <dbReference type="EMBL" id="MBC8584467.1"/>
    </source>
</evidence>
<accession>A0A926EPU4</accession>
<keyword evidence="5" id="KW-0460">Magnesium</keyword>
<dbReference type="InterPro" id="IPR024185">
    <property type="entry name" value="FTHF_cligase-like_sf"/>
</dbReference>
<dbReference type="Pfam" id="PF01812">
    <property type="entry name" value="5-FTHF_cyc-lig"/>
    <property type="match status" value="1"/>
</dbReference>
<dbReference type="AlphaFoldDB" id="A0A926EPU4"/>
<evidence type="ECO:0000256" key="1">
    <source>
        <dbReference type="ARBA" id="ARBA00010638"/>
    </source>
</evidence>
<comment type="similarity">
    <text evidence="1 5">Belongs to the 5-formyltetrahydrofolate cyclo-ligase family.</text>
</comment>
<dbReference type="Proteomes" id="UP000623678">
    <property type="component" value="Unassembled WGS sequence"/>
</dbReference>
<dbReference type="GO" id="GO:0030272">
    <property type="term" value="F:5-formyltetrahydrofolate cyclo-ligase activity"/>
    <property type="evidence" value="ECO:0007669"/>
    <property type="project" value="UniProtKB-EC"/>
</dbReference>
<keyword evidence="5" id="KW-0479">Metal-binding</keyword>
<keyword evidence="7" id="KW-1185">Reference proteome</keyword>
<organism evidence="6 7">
    <name type="scientific">Youxingia wuxianensis</name>
    <dbReference type="NCBI Taxonomy" id="2763678"/>
    <lineage>
        <taxon>Bacteria</taxon>
        <taxon>Bacillati</taxon>
        <taxon>Bacillota</taxon>
        <taxon>Clostridia</taxon>
        <taxon>Eubacteriales</taxon>
        <taxon>Oscillospiraceae</taxon>
        <taxon>Youxingia</taxon>
    </lineage>
</organism>
<dbReference type="EC" id="6.3.3.2" evidence="5"/>
<comment type="caution">
    <text evidence="6">The sequence shown here is derived from an EMBL/GenBank/DDBJ whole genome shotgun (WGS) entry which is preliminary data.</text>
</comment>
<evidence type="ECO:0000256" key="2">
    <source>
        <dbReference type="ARBA" id="ARBA00022741"/>
    </source>
</evidence>
<feature type="binding site" evidence="4">
    <location>
        <position position="56"/>
    </location>
    <ligand>
        <name>substrate</name>
    </ligand>
</feature>
<feature type="binding site" evidence="4">
    <location>
        <position position="61"/>
    </location>
    <ligand>
        <name>substrate</name>
    </ligand>
</feature>
<reference evidence="6" key="1">
    <citation type="submission" date="2020-08" db="EMBL/GenBank/DDBJ databases">
        <title>Genome public.</title>
        <authorList>
            <person name="Liu C."/>
            <person name="Sun Q."/>
        </authorList>
    </citation>
    <scope>NUCLEOTIDE SEQUENCE</scope>
    <source>
        <strain evidence="6">NSJ-64</strain>
    </source>
</reference>
<dbReference type="PIRSF" id="PIRSF006806">
    <property type="entry name" value="FTHF_cligase"/>
    <property type="match status" value="1"/>
</dbReference>
<evidence type="ECO:0000256" key="5">
    <source>
        <dbReference type="RuleBase" id="RU361279"/>
    </source>
</evidence>